<dbReference type="SUPFAM" id="SSF48452">
    <property type="entry name" value="TPR-like"/>
    <property type="match status" value="2"/>
</dbReference>
<dbReference type="EMBL" id="QUOU01000001">
    <property type="protein sequence ID" value="REL28511.1"/>
    <property type="molecule type" value="Genomic_DNA"/>
</dbReference>
<comment type="caution">
    <text evidence="6">The sequence shown here is derived from an EMBL/GenBank/DDBJ whole genome shotgun (WGS) entry which is preliminary data.</text>
</comment>
<dbReference type="PANTHER" id="PTHR44858">
    <property type="entry name" value="TETRATRICOPEPTIDE REPEAT PROTEIN 6"/>
    <property type="match status" value="1"/>
</dbReference>
<evidence type="ECO:0000256" key="2">
    <source>
        <dbReference type="ARBA" id="ARBA00022803"/>
    </source>
</evidence>
<dbReference type="PROSITE" id="PS50005">
    <property type="entry name" value="TPR"/>
    <property type="match status" value="1"/>
</dbReference>
<dbReference type="Gene3D" id="1.25.40.10">
    <property type="entry name" value="Tetratricopeptide repeat domain"/>
    <property type="match status" value="3"/>
</dbReference>
<sequence length="706" mass="78684">MSGQDADTGSHNKNRARGVKASPLKLRAALNAKGLKSQAEVAEAIRQQEGLAKPPRTLVGRVFRSEAVDPVSIERVARVLDVEAWNLYLDSSEKALISSNASQDFNTKKTSASTADERENIGHMATNKPPIFSATDKFPHTQEAIAQQGDNLQGKAIKGWVVLCFVAVILVASYLYHTIYRVEETLPVKSPAIDFSNKVLVVLPFEGPRGADISNMLHQVLNEASHWVSASSLYQSTASPLDLISQQQSDLVFSGKVKQIGRHILLQIFVSELETTRQVWAETFVKSASNQYLKQQIAAWFEAYMQQTSPPVFPSGAILLRYLNAKTYMQQDRSTHVLLKTLTELQSVARLAPDFAKGHADLCASLVEYSKLSGDQAKLTEAELHCQTAEKLAPDQVSTVTANAYLSRSKGELKQALQQIERALAIAPDHIDAIRAKAEMQMRVYLKSREPQLFTEIERELERAATIEQDNWKVPFTLARLYYFAGKQQLAVVQFKQANQLYPSYQTHSNLGTLEFCLGNLAAARTHYQQALNYSPNEQTLLSNIATLHHYLGDYEKALAIYQPQLTALKRDGADHLYQVWANIGDAHRMLGQTAESIAAYRQALLTLEQEIAKGEDTIQHQTARLALYLLHAELEPTAYSANFLATLEQQAHQYQQVGDPVSLFYMANTWRMLGDIAQAKRLRDQLGASCPGYVASPDLRQLDQL</sequence>
<name>A0A3E0TV20_9GAMM</name>
<evidence type="ECO:0000256" key="4">
    <source>
        <dbReference type="SAM" id="MobiDB-lite"/>
    </source>
</evidence>
<dbReference type="SMART" id="SM00028">
    <property type="entry name" value="TPR"/>
    <property type="match status" value="4"/>
</dbReference>
<evidence type="ECO:0000256" key="5">
    <source>
        <dbReference type="SAM" id="Phobius"/>
    </source>
</evidence>
<keyword evidence="5" id="KW-1133">Transmembrane helix</keyword>
<protein>
    <submittedName>
        <fullName evidence="6">Tetratricopeptide repeat protein</fullName>
    </submittedName>
</protein>
<dbReference type="AlphaFoldDB" id="A0A3E0TV20"/>
<keyword evidence="5" id="KW-0472">Membrane</keyword>
<dbReference type="PANTHER" id="PTHR44858:SF1">
    <property type="entry name" value="UDP-N-ACETYLGLUCOSAMINE--PEPTIDE N-ACETYLGLUCOSAMINYLTRANSFERASE SPINDLY-RELATED"/>
    <property type="match status" value="1"/>
</dbReference>
<evidence type="ECO:0000313" key="6">
    <source>
        <dbReference type="EMBL" id="REL28511.1"/>
    </source>
</evidence>
<keyword evidence="2 3" id="KW-0802">TPR repeat</keyword>
<dbReference type="InterPro" id="IPR050498">
    <property type="entry name" value="Ycf3"/>
</dbReference>
<gene>
    <name evidence="6" type="ORF">DXX93_19360</name>
</gene>
<feature type="repeat" description="TPR" evidence="3">
    <location>
        <begin position="505"/>
        <end position="538"/>
    </location>
</feature>
<feature type="compositionally biased region" description="Polar residues" evidence="4">
    <location>
        <begin position="1"/>
        <end position="11"/>
    </location>
</feature>
<feature type="transmembrane region" description="Helical" evidence="5">
    <location>
        <begin position="157"/>
        <end position="176"/>
    </location>
</feature>
<dbReference type="RefSeq" id="WP_116009544.1">
    <property type="nucleotide sequence ID" value="NZ_QUOU01000001.1"/>
</dbReference>
<evidence type="ECO:0000313" key="7">
    <source>
        <dbReference type="Proteomes" id="UP000256478"/>
    </source>
</evidence>
<feature type="region of interest" description="Disordered" evidence="4">
    <location>
        <begin position="1"/>
        <end position="23"/>
    </location>
</feature>
<dbReference type="InterPro" id="IPR011990">
    <property type="entry name" value="TPR-like_helical_dom_sf"/>
</dbReference>
<keyword evidence="1" id="KW-0677">Repeat</keyword>
<dbReference type="Pfam" id="PF13424">
    <property type="entry name" value="TPR_12"/>
    <property type="match status" value="1"/>
</dbReference>
<dbReference type="InterPro" id="IPR019734">
    <property type="entry name" value="TPR_rpt"/>
</dbReference>
<evidence type="ECO:0000256" key="1">
    <source>
        <dbReference type="ARBA" id="ARBA00022737"/>
    </source>
</evidence>
<keyword evidence="5" id="KW-0812">Transmembrane</keyword>
<evidence type="ECO:0000256" key="3">
    <source>
        <dbReference type="PROSITE-ProRule" id="PRU00339"/>
    </source>
</evidence>
<accession>A0A3E0TV20</accession>
<dbReference type="Proteomes" id="UP000256478">
    <property type="component" value="Unassembled WGS sequence"/>
</dbReference>
<organism evidence="6 7">
    <name type="scientific">Thalassotalea euphylliae</name>
    <dbReference type="NCBI Taxonomy" id="1655234"/>
    <lineage>
        <taxon>Bacteria</taxon>
        <taxon>Pseudomonadati</taxon>
        <taxon>Pseudomonadota</taxon>
        <taxon>Gammaproteobacteria</taxon>
        <taxon>Alteromonadales</taxon>
        <taxon>Colwelliaceae</taxon>
        <taxon>Thalassotalea</taxon>
    </lineage>
</organism>
<dbReference type="OrthoDB" id="6375840at2"/>
<proteinExistence type="predicted"/>
<reference evidence="6 7" key="1">
    <citation type="submission" date="2018-08" db="EMBL/GenBank/DDBJ databases">
        <title>Thalassotalea euphylliae genome.</title>
        <authorList>
            <person name="Summers S."/>
            <person name="Rice S.A."/>
            <person name="Freckelton M.L."/>
            <person name="Nedved B.T."/>
            <person name="Hadfield M.G."/>
        </authorList>
    </citation>
    <scope>NUCLEOTIDE SEQUENCE [LARGE SCALE GENOMIC DNA]</scope>
    <source>
        <strain evidence="6 7">H1</strain>
    </source>
</reference>